<dbReference type="AlphaFoldDB" id="A0A5C5ZE88"/>
<feature type="domain" description="Hypervirulence associated protein TUDOR" evidence="1">
    <location>
        <begin position="8"/>
        <end position="69"/>
    </location>
</feature>
<organism evidence="2 3">
    <name type="scientific">Posidoniimonas polymericola</name>
    <dbReference type="NCBI Taxonomy" id="2528002"/>
    <lineage>
        <taxon>Bacteria</taxon>
        <taxon>Pseudomonadati</taxon>
        <taxon>Planctomycetota</taxon>
        <taxon>Planctomycetia</taxon>
        <taxon>Pirellulales</taxon>
        <taxon>Lacipirellulaceae</taxon>
        <taxon>Posidoniimonas</taxon>
    </lineage>
</organism>
<reference evidence="2 3" key="1">
    <citation type="submission" date="2019-02" db="EMBL/GenBank/DDBJ databases">
        <title>Deep-cultivation of Planctomycetes and their phenomic and genomic characterization uncovers novel biology.</title>
        <authorList>
            <person name="Wiegand S."/>
            <person name="Jogler M."/>
            <person name="Boedeker C."/>
            <person name="Pinto D."/>
            <person name="Vollmers J."/>
            <person name="Rivas-Marin E."/>
            <person name="Kohn T."/>
            <person name="Peeters S.H."/>
            <person name="Heuer A."/>
            <person name="Rast P."/>
            <person name="Oberbeckmann S."/>
            <person name="Bunk B."/>
            <person name="Jeske O."/>
            <person name="Meyerdierks A."/>
            <person name="Storesund J.E."/>
            <person name="Kallscheuer N."/>
            <person name="Luecker S."/>
            <person name="Lage O.M."/>
            <person name="Pohl T."/>
            <person name="Merkel B.J."/>
            <person name="Hornburger P."/>
            <person name="Mueller R.-W."/>
            <person name="Bruemmer F."/>
            <person name="Labrenz M."/>
            <person name="Spormann A.M."/>
            <person name="Op Den Camp H."/>
            <person name="Overmann J."/>
            <person name="Amann R."/>
            <person name="Jetten M.S.M."/>
            <person name="Mascher T."/>
            <person name="Medema M.H."/>
            <person name="Devos D.P."/>
            <person name="Kaster A.-K."/>
            <person name="Ovreas L."/>
            <person name="Rohde M."/>
            <person name="Galperin M.Y."/>
            <person name="Jogler C."/>
        </authorList>
    </citation>
    <scope>NUCLEOTIDE SEQUENCE [LARGE SCALE GENOMIC DNA]</scope>
    <source>
        <strain evidence="2 3">Pla123a</strain>
    </source>
</reference>
<dbReference type="EMBL" id="SJPO01000001">
    <property type="protein sequence ID" value="TWT85478.1"/>
    <property type="molecule type" value="Genomic_DNA"/>
</dbReference>
<evidence type="ECO:0000313" key="2">
    <source>
        <dbReference type="EMBL" id="TWT85478.1"/>
    </source>
</evidence>
<evidence type="ECO:0000313" key="3">
    <source>
        <dbReference type="Proteomes" id="UP000318478"/>
    </source>
</evidence>
<name>A0A5C5ZE88_9BACT</name>
<dbReference type="InterPro" id="IPR021331">
    <property type="entry name" value="Hva1_TUDOR"/>
</dbReference>
<dbReference type="OrthoDB" id="283968at2"/>
<protein>
    <recommendedName>
        <fullName evidence="1">Hypervirulence associated protein TUDOR domain-containing protein</fullName>
    </recommendedName>
</protein>
<dbReference type="Proteomes" id="UP000318478">
    <property type="component" value="Unassembled WGS sequence"/>
</dbReference>
<sequence>MSNKYREGQQVKWKWGAGYGHGEVKSRFDRKVTRRIDGQEVTRDGSKENPAYYVTVEDANNVLKLGSELESDA</sequence>
<proteinExistence type="predicted"/>
<keyword evidence="3" id="KW-1185">Reference proteome</keyword>
<dbReference type="RefSeq" id="WP_146583737.1">
    <property type="nucleotide sequence ID" value="NZ_SJPO01000001.1"/>
</dbReference>
<accession>A0A5C5ZE88</accession>
<dbReference type="Pfam" id="PF11160">
    <property type="entry name" value="Hva1_TUDOR"/>
    <property type="match status" value="1"/>
</dbReference>
<gene>
    <name evidence="2" type="ORF">Pla123a_02850</name>
</gene>
<evidence type="ECO:0000259" key="1">
    <source>
        <dbReference type="Pfam" id="PF11160"/>
    </source>
</evidence>
<comment type="caution">
    <text evidence="2">The sequence shown here is derived from an EMBL/GenBank/DDBJ whole genome shotgun (WGS) entry which is preliminary data.</text>
</comment>